<dbReference type="PATRIC" id="fig|883126.3.peg.4980"/>
<proteinExistence type="predicted"/>
<organism evidence="3 4">
    <name type="scientific">Massilia timonae CCUG 45783</name>
    <dbReference type="NCBI Taxonomy" id="883126"/>
    <lineage>
        <taxon>Bacteria</taxon>
        <taxon>Pseudomonadati</taxon>
        <taxon>Pseudomonadota</taxon>
        <taxon>Betaproteobacteria</taxon>
        <taxon>Burkholderiales</taxon>
        <taxon>Oxalobacteraceae</taxon>
        <taxon>Telluria group</taxon>
        <taxon>Massilia</taxon>
    </lineage>
</organism>
<keyword evidence="2" id="KW-0732">Signal</keyword>
<dbReference type="Proteomes" id="UP000009874">
    <property type="component" value="Unassembled WGS sequence"/>
</dbReference>
<sequence>MKLLLARTMLVGSILGLSGCAAFDWWPQSTANAGGKPGEQSSSNTAGGPETFPRIPDVGPGGAGQTAPAGPADTSAPAPAPAPTPDLAKAPAAVVAAGLDSATVVDMLGMAWQGLQRPQPIDPAIGKYLGGFGVVVDMLQRGFDVRAAREAHAGVVRLRDAMGPGETKIIHVKQGADGRVQVYEVPNRFAPIVKNPGEKVIESEIVTPEVVVQRDGSVLHMFTSRSALTQKARASYDQEWPAFYKRADAAIAAILAKG</sequence>
<evidence type="ECO:0000256" key="2">
    <source>
        <dbReference type="SAM" id="SignalP"/>
    </source>
</evidence>
<feature type="region of interest" description="Disordered" evidence="1">
    <location>
        <begin position="31"/>
        <end position="85"/>
    </location>
</feature>
<accession>K9DQS8</accession>
<reference evidence="3 4" key="1">
    <citation type="submission" date="2012-09" db="EMBL/GenBank/DDBJ databases">
        <title>The Genome Sequence of Massilia timonae CCUG 45783.</title>
        <authorList>
            <consortium name="The Broad Institute Genome Sequencing Platform"/>
            <person name="Earl A."/>
            <person name="Ward D."/>
            <person name="Feldgarden M."/>
            <person name="Gevers D."/>
            <person name="Huys G."/>
            <person name="Walker B."/>
            <person name="Young S.K."/>
            <person name="Zeng Q."/>
            <person name="Gargeya S."/>
            <person name="Fitzgerald M."/>
            <person name="Haas B."/>
            <person name="Abouelleil A."/>
            <person name="Alvarado L."/>
            <person name="Arachchi H.M."/>
            <person name="Berlin A.M."/>
            <person name="Chapman S.B."/>
            <person name="Goldberg J."/>
            <person name="Griggs A."/>
            <person name="Gujja S."/>
            <person name="Hansen M."/>
            <person name="Howarth C."/>
            <person name="Imamovic A."/>
            <person name="Larimer J."/>
            <person name="McCowen C."/>
            <person name="Montmayeur A."/>
            <person name="Murphy C."/>
            <person name="Neiman D."/>
            <person name="Pearson M."/>
            <person name="Priest M."/>
            <person name="Roberts A."/>
            <person name="Saif S."/>
            <person name="Shea T."/>
            <person name="Sisk P."/>
            <person name="Sykes S."/>
            <person name="Wortman J."/>
            <person name="Nusbaum C."/>
            <person name="Birren B."/>
        </authorList>
    </citation>
    <scope>NUCLEOTIDE SEQUENCE [LARGE SCALE GENOMIC DNA]</scope>
    <source>
        <strain evidence="3 4">CCUG 45783</strain>
    </source>
</reference>
<evidence type="ECO:0000313" key="3">
    <source>
        <dbReference type="EMBL" id="EKU79735.1"/>
    </source>
</evidence>
<dbReference type="PROSITE" id="PS51257">
    <property type="entry name" value="PROKAR_LIPOPROTEIN"/>
    <property type="match status" value="1"/>
</dbReference>
<feature type="chain" id="PRO_5003925948" description="Lipoprotein" evidence="2">
    <location>
        <begin position="22"/>
        <end position="258"/>
    </location>
</feature>
<gene>
    <name evidence="3" type="ORF">HMPREF9710_04931</name>
</gene>
<evidence type="ECO:0008006" key="5">
    <source>
        <dbReference type="Google" id="ProtNLM"/>
    </source>
</evidence>
<evidence type="ECO:0000313" key="4">
    <source>
        <dbReference type="Proteomes" id="UP000009874"/>
    </source>
</evidence>
<evidence type="ECO:0000256" key="1">
    <source>
        <dbReference type="SAM" id="MobiDB-lite"/>
    </source>
</evidence>
<feature type="compositionally biased region" description="Low complexity" evidence="1">
    <location>
        <begin position="65"/>
        <end position="77"/>
    </location>
</feature>
<name>K9DQS8_9BURK</name>
<dbReference type="EMBL" id="AGZI01000063">
    <property type="protein sequence ID" value="EKU79735.1"/>
    <property type="molecule type" value="Genomic_DNA"/>
</dbReference>
<keyword evidence="4" id="KW-1185">Reference proteome</keyword>
<protein>
    <recommendedName>
        <fullName evidence="5">Lipoprotein</fullName>
    </recommendedName>
</protein>
<dbReference type="RefSeq" id="WP_005671038.1">
    <property type="nucleotide sequence ID" value="NZ_JH992926.1"/>
</dbReference>
<dbReference type="OrthoDB" id="9940877at2"/>
<dbReference type="AlphaFoldDB" id="K9DQS8"/>
<dbReference type="HOGENOM" id="CLU_1076913_0_0_4"/>
<feature type="signal peptide" evidence="2">
    <location>
        <begin position="1"/>
        <end position="21"/>
    </location>
</feature>
<comment type="caution">
    <text evidence="3">The sequence shown here is derived from an EMBL/GenBank/DDBJ whole genome shotgun (WGS) entry which is preliminary data.</text>
</comment>